<dbReference type="InterPro" id="IPR023631">
    <property type="entry name" value="Amidase_dom"/>
</dbReference>
<keyword evidence="3" id="KW-1185">Reference proteome</keyword>
<evidence type="ECO:0000313" key="3">
    <source>
        <dbReference type="Proteomes" id="UP000318126"/>
    </source>
</evidence>
<dbReference type="Pfam" id="PF01425">
    <property type="entry name" value="Amidase"/>
    <property type="match status" value="1"/>
</dbReference>
<dbReference type="NCBIfam" id="NF005565">
    <property type="entry name" value="PRK07235.1"/>
    <property type="match status" value="1"/>
</dbReference>
<dbReference type="Proteomes" id="UP000318126">
    <property type="component" value="Unassembled WGS sequence"/>
</dbReference>
<dbReference type="PANTHER" id="PTHR11895">
    <property type="entry name" value="TRANSAMIDASE"/>
    <property type="match status" value="1"/>
</dbReference>
<dbReference type="SUPFAM" id="SSF75304">
    <property type="entry name" value="Amidase signature (AS) enzymes"/>
    <property type="match status" value="1"/>
</dbReference>
<dbReference type="Gene3D" id="3.90.1300.10">
    <property type="entry name" value="Amidase signature (AS) domain"/>
    <property type="match status" value="1"/>
</dbReference>
<reference evidence="3" key="1">
    <citation type="submission" date="2019-07" db="EMBL/GenBank/DDBJ databases">
        <title>Shewanella sp. YLB-08 draft genomic sequence.</title>
        <authorList>
            <person name="Yu L."/>
        </authorList>
    </citation>
    <scope>NUCLEOTIDE SEQUENCE [LARGE SCALE GENOMIC DNA]</scope>
    <source>
        <strain evidence="3">JCM 20706</strain>
    </source>
</reference>
<dbReference type="EMBL" id="VKGK01000004">
    <property type="protein sequence ID" value="TRY15494.1"/>
    <property type="molecule type" value="Genomic_DNA"/>
</dbReference>
<accession>A0A553JSQ8</accession>
<feature type="domain" description="Amidase" evidence="1">
    <location>
        <begin position="74"/>
        <end position="488"/>
    </location>
</feature>
<comment type="caution">
    <text evidence="2">The sequence shown here is derived from an EMBL/GenBank/DDBJ whole genome shotgun (WGS) entry which is preliminary data.</text>
</comment>
<proteinExistence type="predicted"/>
<gene>
    <name evidence="2" type="ORF">FN961_05405</name>
</gene>
<evidence type="ECO:0000313" key="2">
    <source>
        <dbReference type="EMBL" id="TRY15494.1"/>
    </source>
</evidence>
<dbReference type="InterPro" id="IPR020556">
    <property type="entry name" value="Amidase_CS"/>
</dbReference>
<dbReference type="GO" id="GO:0003824">
    <property type="term" value="F:catalytic activity"/>
    <property type="evidence" value="ECO:0007669"/>
    <property type="project" value="InterPro"/>
</dbReference>
<name>A0A553JSQ8_SHEHA</name>
<sequence length="504" mass="55110">MAIKSPTLDELNLIAKSLFMDLSDSDLELHFSLLQPNLAAYELIDSLPDYVPDVTYPRTSGYEPEPEENELNAWHRKVSIKGSKSGLLEGCKVVLKDNIFLAGVPMMNGASTLQGYVPEFDATIVSRILNAGGEIIGKAHCEYFCLSGGSHTNSKNPVKNPYNPLHSSGGSSSGCGALVGAGEVEMAIGCDQGGSIRIPASWSGCVGMKPTWGLVPYSGIMPIENTIDNAGPITNNVENNAKLLQAIAGHDGLDPRQYRQEVDNYLVGLKSNINDLKIGILTDGFNRPESESDVDKAVLDAVDVFSKLGASVDQVSTPWHNIGQSIWLAIALEGLTDQMMIRNGMGLGWKGLYSTSLIDRHSSWRMRANELPNNLKSCLLTGQYMLEKYNGHYYAKAQNLSRRLTDEYNKLLSHFDILVMPTTPMQSPLIPTTDDDEFLHVQRAFEMIGNTCPFDTTGHPALSIPCGMRNGLPVGMMLVGNHFDEATLYRAAQAYEQSIDWKSV</sequence>
<evidence type="ECO:0000259" key="1">
    <source>
        <dbReference type="Pfam" id="PF01425"/>
    </source>
</evidence>
<dbReference type="RefSeq" id="WP_143563532.1">
    <property type="nucleotide sequence ID" value="NZ_BMPL01000009.1"/>
</dbReference>
<dbReference type="PROSITE" id="PS00571">
    <property type="entry name" value="AMIDASES"/>
    <property type="match status" value="1"/>
</dbReference>
<dbReference type="InterPro" id="IPR000120">
    <property type="entry name" value="Amidase"/>
</dbReference>
<dbReference type="OrthoDB" id="9811471at2"/>
<dbReference type="InterPro" id="IPR036928">
    <property type="entry name" value="AS_sf"/>
</dbReference>
<dbReference type="PANTHER" id="PTHR11895:SF170">
    <property type="entry name" value="AMIDASE"/>
    <property type="match status" value="1"/>
</dbReference>
<protein>
    <submittedName>
        <fullName evidence="2">Amidase</fullName>
    </submittedName>
</protein>
<organism evidence="2 3">
    <name type="scientific">Shewanella hanedai</name>
    <name type="common">Alteromonas hanedai</name>
    <dbReference type="NCBI Taxonomy" id="25"/>
    <lineage>
        <taxon>Bacteria</taxon>
        <taxon>Pseudomonadati</taxon>
        <taxon>Pseudomonadota</taxon>
        <taxon>Gammaproteobacteria</taxon>
        <taxon>Alteromonadales</taxon>
        <taxon>Shewanellaceae</taxon>
        <taxon>Shewanella</taxon>
    </lineage>
</organism>
<dbReference type="AlphaFoldDB" id="A0A553JSQ8"/>